<evidence type="ECO:0000313" key="3">
    <source>
        <dbReference type="Proteomes" id="UP000276133"/>
    </source>
</evidence>
<reference evidence="2 3" key="1">
    <citation type="journal article" date="2018" name="Sci. Rep.">
        <title>Genomic signatures of local adaptation to the degree of environmental predictability in rotifers.</title>
        <authorList>
            <person name="Franch-Gras L."/>
            <person name="Hahn C."/>
            <person name="Garcia-Roger E.M."/>
            <person name="Carmona M.J."/>
            <person name="Serra M."/>
            <person name="Gomez A."/>
        </authorList>
    </citation>
    <scope>NUCLEOTIDE SEQUENCE [LARGE SCALE GENOMIC DNA]</scope>
    <source>
        <strain evidence="2">HYR1</strain>
    </source>
</reference>
<accession>A0A3M7PPT5</accession>
<keyword evidence="1" id="KW-0472">Membrane</keyword>
<dbReference type="AlphaFoldDB" id="A0A3M7PPT5"/>
<name>A0A3M7PPT5_BRAPC</name>
<feature type="transmembrane region" description="Helical" evidence="1">
    <location>
        <begin position="40"/>
        <end position="63"/>
    </location>
</feature>
<organism evidence="2 3">
    <name type="scientific">Brachionus plicatilis</name>
    <name type="common">Marine rotifer</name>
    <name type="synonym">Brachionus muelleri</name>
    <dbReference type="NCBI Taxonomy" id="10195"/>
    <lineage>
        <taxon>Eukaryota</taxon>
        <taxon>Metazoa</taxon>
        <taxon>Spiralia</taxon>
        <taxon>Gnathifera</taxon>
        <taxon>Rotifera</taxon>
        <taxon>Eurotatoria</taxon>
        <taxon>Monogononta</taxon>
        <taxon>Pseudotrocha</taxon>
        <taxon>Ploima</taxon>
        <taxon>Brachionidae</taxon>
        <taxon>Brachionus</taxon>
    </lineage>
</organism>
<sequence length="67" mass="8155">MFMYICPDQKVCKRKLEKQIRERGEVLNNEEKRILQENHILLPLYCLFHLKMRLICCFLAVAMNDRN</sequence>
<gene>
    <name evidence="2" type="ORF">BpHYR1_007267</name>
</gene>
<protein>
    <submittedName>
        <fullName evidence="2">Uncharacterized protein</fullName>
    </submittedName>
</protein>
<evidence type="ECO:0000256" key="1">
    <source>
        <dbReference type="SAM" id="Phobius"/>
    </source>
</evidence>
<keyword evidence="1" id="KW-1133">Transmembrane helix</keyword>
<dbReference type="Proteomes" id="UP000276133">
    <property type="component" value="Unassembled WGS sequence"/>
</dbReference>
<keyword evidence="1" id="KW-0812">Transmembrane</keyword>
<evidence type="ECO:0000313" key="2">
    <source>
        <dbReference type="EMBL" id="RNA01132.1"/>
    </source>
</evidence>
<comment type="caution">
    <text evidence="2">The sequence shown here is derived from an EMBL/GenBank/DDBJ whole genome shotgun (WGS) entry which is preliminary data.</text>
</comment>
<proteinExistence type="predicted"/>
<keyword evidence="3" id="KW-1185">Reference proteome</keyword>
<dbReference type="EMBL" id="REGN01009454">
    <property type="protein sequence ID" value="RNA01132.1"/>
    <property type="molecule type" value="Genomic_DNA"/>
</dbReference>